<gene>
    <name evidence="1" type="ORF">CY34DRAFT_806419</name>
</gene>
<reference evidence="1 2" key="1">
    <citation type="submission" date="2014-04" db="EMBL/GenBank/DDBJ databases">
        <authorList>
            <consortium name="DOE Joint Genome Institute"/>
            <person name="Kuo A."/>
            <person name="Ruytinx J."/>
            <person name="Rineau F."/>
            <person name="Colpaert J."/>
            <person name="Kohler A."/>
            <person name="Nagy L.G."/>
            <person name="Floudas D."/>
            <person name="Copeland A."/>
            <person name="Barry K.W."/>
            <person name="Cichocki N."/>
            <person name="Veneault-Fourrey C."/>
            <person name="LaButti K."/>
            <person name="Lindquist E.A."/>
            <person name="Lipzen A."/>
            <person name="Lundell T."/>
            <person name="Morin E."/>
            <person name="Murat C."/>
            <person name="Sun H."/>
            <person name="Tunlid A."/>
            <person name="Henrissat B."/>
            <person name="Grigoriev I.V."/>
            <person name="Hibbett D.S."/>
            <person name="Martin F."/>
            <person name="Nordberg H.P."/>
            <person name="Cantor M.N."/>
            <person name="Hua S.X."/>
        </authorList>
    </citation>
    <scope>NUCLEOTIDE SEQUENCE [LARGE SCALE GENOMIC DNA]</scope>
    <source>
        <strain evidence="1 2">UH-Slu-Lm8-n1</strain>
    </source>
</reference>
<evidence type="ECO:0000313" key="2">
    <source>
        <dbReference type="Proteomes" id="UP000054485"/>
    </source>
</evidence>
<dbReference type="AlphaFoldDB" id="A0A0D0B3U9"/>
<proteinExistence type="predicted"/>
<dbReference type="HOGENOM" id="CLU_2514131_0_0_1"/>
<reference evidence="2" key="2">
    <citation type="submission" date="2015-01" db="EMBL/GenBank/DDBJ databases">
        <title>Evolutionary Origins and Diversification of the Mycorrhizal Mutualists.</title>
        <authorList>
            <consortium name="DOE Joint Genome Institute"/>
            <consortium name="Mycorrhizal Genomics Consortium"/>
            <person name="Kohler A."/>
            <person name="Kuo A."/>
            <person name="Nagy L.G."/>
            <person name="Floudas D."/>
            <person name="Copeland A."/>
            <person name="Barry K.W."/>
            <person name="Cichocki N."/>
            <person name="Veneault-Fourrey C."/>
            <person name="LaButti K."/>
            <person name="Lindquist E.A."/>
            <person name="Lipzen A."/>
            <person name="Lundell T."/>
            <person name="Morin E."/>
            <person name="Murat C."/>
            <person name="Riley R."/>
            <person name="Ohm R."/>
            <person name="Sun H."/>
            <person name="Tunlid A."/>
            <person name="Henrissat B."/>
            <person name="Grigoriev I.V."/>
            <person name="Hibbett D.S."/>
            <person name="Martin F."/>
        </authorList>
    </citation>
    <scope>NUCLEOTIDE SEQUENCE [LARGE SCALE GENOMIC DNA]</scope>
    <source>
        <strain evidence="2">UH-Slu-Lm8-n1</strain>
    </source>
</reference>
<sequence length="85" mass="9401">MTDTRLGEHLHAAREGTLKLPQYYGTVAHCNEILKPFNVELEAHPCANFDLVRCLNGNHWQGETDSCLDAGLGSMEIIKGSVYKA</sequence>
<keyword evidence="2" id="KW-1185">Reference proteome</keyword>
<evidence type="ECO:0000313" key="1">
    <source>
        <dbReference type="EMBL" id="KIK41177.1"/>
    </source>
</evidence>
<organism evidence="1 2">
    <name type="scientific">Suillus luteus UH-Slu-Lm8-n1</name>
    <dbReference type="NCBI Taxonomy" id="930992"/>
    <lineage>
        <taxon>Eukaryota</taxon>
        <taxon>Fungi</taxon>
        <taxon>Dikarya</taxon>
        <taxon>Basidiomycota</taxon>
        <taxon>Agaricomycotina</taxon>
        <taxon>Agaricomycetes</taxon>
        <taxon>Agaricomycetidae</taxon>
        <taxon>Boletales</taxon>
        <taxon>Suillineae</taxon>
        <taxon>Suillaceae</taxon>
        <taxon>Suillus</taxon>
    </lineage>
</organism>
<dbReference type="InParanoid" id="A0A0D0B3U9"/>
<protein>
    <submittedName>
        <fullName evidence="1">Uncharacterized protein</fullName>
    </submittedName>
</protein>
<name>A0A0D0B3U9_9AGAM</name>
<dbReference type="EMBL" id="KN835277">
    <property type="protein sequence ID" value="KIK41177.1"/>
    <property type="molecule type" value="Genomic_DNA"/>
</dbReference>
<accession>A0A0D0B3U9</accession>
<dbReference type="Proteomes" id="UP000054485">
    <property type="component" value="Unassembled WGS sequence"/>
</dbReference>